<dbReference type="EMBL" id="NHOW01000219">
    <property type="protein sequence ID" value="OYR57301.1"/>
    <property type="molecule type" value="Genomic_DNA"/>
</dbReference>
<evidence type="ECO:0000313" key="8">
    <source>
        <dbReference type="Proteomes" id="UP000216409"/>
    </source>
</evidence>
<dbReference type="PANTHER" id="PTHR43244">
    <property type="match status" value="1"/>
</dbReference>
<dbReference type="EMBL" id="CP034941">
    <property type="protein sequence ID" value="QAY21562.1"/>
    <property type="molecule type" value="Genomic_DNA"/>
</dbReference>
<evidence type="ECO:0000313" key="3">
    <source>
        <dbReference type="EMBL" id="OYR57301.1"/>
    </source>
</evidence>
<organism evidence="4 7">
    <name type="scientific">Halorubrum ezzemoulense</name>
    <name type="common">Halorubrum chaoviator</name>
    <dbReference type="NCBI Taxonomy" id="337243"/>
    <lineage>
        <taxon>Archaea</taxon>
        <taxon>Methanobacteriati</taxon>
        <taxon>Methanobacteriota</taxon>
        <taxon>Stenosarchaea group</taxon>
        <taxon>Halobacteria</taxon>
        <taxon>Halobacteriales</taxon>
        <taxon>Haloferacaceae</taxon>
        <taxon>Halorubrum</taxon>
    </lineage>
</organism>
<dbReference type="Gene3D" id="3.20.20.30">
    <property type="entry name" value="Luciferase-like domain"/>
    <property type="match status" value="1"/>
</dbReference>
<dbReference type="OrthoDB" id="167712at2157"/>
<evidence type="ECO:0000313" key="4">
    <source>
        <dbReference type="EMBL" id="OYR61835.1"/>
    </source>
</evidence>
<dbReference type="InterPro" id="IPR011251">
    <property type="entry name" value="Luciferase-like_dom"/>
</dbReference>
<evidence type="ECO:0000256" key="1">
    <source>
        <dbReference type="ARBA" id="ARBA00023002"/>
    </source>
</evidence>
<evidence type="ECO:0000313" key="10">
    <source>
        <dbReference type="Proteomes" id="UP000293073"/>
    </source>
</evidence>
<sequence>MSDADTTDRIGVLFALRDEPDLVVRAEELGYESAWAAEGQGKSAFGKLERWAVHTDRIGLATGIVNVFSRTPAAIAQAAATLDAHSAGRAILGLGVAHPGVVEGFHGADFDRPLPRMDEYIELVRRYLCGDPEGFDGEFFSPSRTAFWEAFEPERASIPIYNGALGPANVRLTGQFADGWVPNLYPDSQFEEALTWLADGAARADKDPEEIDVAMYVLTAVDEDPARARRAAAEHVAYYLRDIPGYYDRAAEQAGYEEVVDAVRAAPSLEAGADAVADGLLDRLAVVGTPTEARAQLAHLRDIGVDLPIVRAPAGSDREWVERTLAAFAPSR</sequence>
<geneLocation type="plasmid" evidence="6">
    <name>megaplasmid</name>
</geneLocation>
<evidence type="ECO:0000313" key="5">
    <source>
        <dbReference type="EMBL" id="OYR67676.1"/>
    </source>
</evidence>
<dbReference type="RefSeq" id="WP_094553328.1">
    <property type="nucleotide sequence ID" value="NZ_CP034941.1"/>
</dbReference>
<dbReference type="Proteomes" id="UP000293073">
    <property type="component" value="Plasmid megaplasmid"/>
</dbReference>
<evidence type="ECO:0000259" key="2">
    <source>
        <dbReference type="Pfam" id="PF00296"/>
    </source>
</evidence>
<dbReference type="GeneID" id="301361430"/>
<feature type="domain" description="Luciferase-like" evidence="2">
    <location>
        <begin position="14"/>
        <end position="306"/>
    </location>
</feature>
<evidence type="ECO:0000313" key="7">
    <source>
        <dbReference type="Proteomes" id="UP000215731"/>
    </source>
</evidence>
<geneLocation type="plasmid" evidence="10">
    <name>megaPlasmid</name>
</geneLocation>
<proteinExistence type="predicted"/>
<dbReference type="Proteomes" id="UP000216758">
    <property type="component" value="Unassembled WGS sequence"/>
</dbReference>
<dbReference type="InterPro" id="IPR050564">
    <property type="entry name" value="F420-G6PD/mer"/>
</dbReference>
<dbReference type="SUPFAM" id="SSF51679">
    <property type="entry name" value="Bacterial luciferase-like"/>
    <property type="match status" value="1"/>
</dbReference>
<dbReference type="CDD" id="cd01097">
    <property type="entry name" value="Tetrahydromethanopterin_reductase"/>
    <property type="match status" value="1"/>
</dbReference>
<dbReference type="Pfam" id="PF00296">
    <property type="entry name" value="Bac_luciferase"/>
    <property type="match status" value="1"/>
</dbReference>
<dbReference type="Proteomes" id="UP000216409">
    <property type="component" value="Unassembled WGS sequence"/>
</dbReference>
<name>A0A256IZ71_HALEZ</name>
<protein>
    <submittedName>
        <fullName evidence="4">LLM class flavin-dependent oxidoreductase</fullName>
    </submittedName>
</protein>
<evidence type="ECO:0000313" key="9">
    <source>
        <dbReference type="Proteomes" id="UP000216758"/>
    </source>
</evidence>
<gene>
    <name evidence="5" type="ORF">DJ78_15190</name>
    <name evidence="4" type="ORF">DJ80_11585</name>
    <name evidence="3" type="ORF">DJ83_17255</name>
    <name evidence="6" type="ORF">EO776_16395</name>
</gene>
<keyword evidence="6" id="KW-0614">Plasmid</keyword>
<dbReference type="KEGG" id="hezz:EO776_16395"/>
<dbReference type="GO" id="GO:0016705">
    <property type="term" value="F:oxidoreductase activity, acting on paired donors, with incorporation or reduction of molecular oxygen"/>
    <property type="evidence" value="ECO:0007669"/>
    <property type="project" value="InterPro"/>
</dbReference>
<keyword evidence="1" id="KW-0560">Oxidoreductase</keyword>
<dbReference type="Proteomes" id="UP000215731">
    <property type="component" value="Unassembled WGS sequence"/>
</dbReference>
<reference evidence="10" key="4">
    <citation type="submission" date="2019-01" db="EMBL/GenBank/DDBJ databases">
        <title>Complete genome of Halorubrum ezzemoulense strain FB21.</title>
        <authorList>
            <person name="Feng Y."/>
            <person name="Louyakis A.S."/>
            <person name="Papke R.T."/>
            <person name="Gogarten J.P."/>
        </authorList>
    </citation>
    <scope>NUCLEOTIDE SEQUENCE [LARGE SCALE GENOMIC DNA]</scope>
    <source>
        <strain evidence="10">Fb21</strain>
        <plasmid evidence="10">megaPlasmid</plasmid>
    </source>
</reference>
<reference evidence="4" key="2">
    <citation type="submission" date="2017-05" db="EMBL/GenBank/DDBJ databases">
        <authorList>
            <person name="Song R."/>
            <person name="Chenine A.L."/>
            <person name="Ruprecht R.M."/>
        </authorList>
    </citation>
    <scope>NUCLEOTIDE SEQUENCE</scope>
    <source>
        <strain evidence="5">G37</strain>
        <strain evidence="4">Ga36</strain>
        <strain evidence="3">LD3</strain>
    </source>
</reference>
<dbReference type="AlphaFoldDB" id="A0A256IZ71"/>
<dbReference type="EMBL" id="NHOZ01000112">
    <property type="protein sequence ID" value="OYR61835.1"/>
    <property type="molecule type" value="Genomic_DNA"/>
</dbReference>
<dbReference type="InterPro" id="IPR036661">
    <property type="entry name" value="Luciferase-like_sf"/>
</dbReference>
<evidence type="ECO:0000313" key="6">
    <source>
        <dbReference type="EMBL" id="QAY21562.1"/>
    </source>
</evidence>
<dbReference type="PANTHER" id="PTHR43244:SF1">
    <property type="entry name" value="5,10-METHYLENETETRAHYDROMETHANOPTERIN REDUCTASE"/>
    <property type="match status" value="1"/>
</dbReference>
<reference evidence="7 8" key="1">
    <citation type="journal article" date="2014" name="Front. Microbiol.">
        <title>Population and genomic analysis of the genus Halorubrum.</title>
        <authorList>
            <person name="Fullmer M.S."/>
            <person name="Soucy S.M."/>
            <person name="Swithers K.S."/>
            <person name="Makkay A.M."/>
            <person name="Wheeler R."/>
            <person name="Ventosa A."/>
            <person name="Gogarten J.P."/>
            <person name="Papke R.T."/>
        </authorList>
    </citation>
    <scope>NUCLEOTIDE SEQUENCE [LARGE SCALE GENOMIC DNA]</scope>
    <source>
        <strain evidence="5 9">G37</strain>
        <strain evidence="4 7">Ga36</strain>
        <strain evidence="3 8">LD3</strain>
    </source>
</reference>
<accession>A0A256IZ71</accession>
<reference evidence="6" key="3">
    <citation type="journal article" date="2019" name="Microbiol. Resour. Announc.">
        <title>Complete Genome Sequence of Halorubrum ezzemoulense Strain Fb21.</title>
        <authorList>
            <person name="Feng Y."/>
            <person name="Louyakis A.S."/>
            <person name="Makkay A.M."/>
            <person name="Guerrero R.O."/>
            <person name="Papke R.T."/>
            <person name="Gogarten J.P."/>
        </authorList>
    </citation>
    <scope>NUCLEOTIDE SEQUENCE</scope>
    <source>
        <strain evidence="6">Fb21</strain>
        <plasmid evidence="6">megaplasmid</plasmid>
    </source>
</reference>
<dbReference type="EMBL" id="NHPB01000104">
    <property type="protein sequence ID" value="OYR67676.1"/>
    <property type="molecule type" value="Genomic_DNA"/>
</dbReference>